<feature type="domain" description="RING-CH-type" evidence="5">
    <location>
        <begin position="18"/>
        <end position="80"/>
    </location>
</feature>
<feature type="compositionally biased region" description="Low complexity" evidence="4">
    <location>
        <begin position="183"/>
        <end position="195"/>
    </location>
</feature>
<organism evidence="6 7">
    <name type="scientific">Tetradesmus obliquus</name>
    <name type="common">Green alga</name>
    <name type="synonym">Acutodesmus obliquus</name>
    <dbReference type="NCBI Taxonomy" id="3088"/>
    <lineage>
        <taxon>Eukaryota</taxon>
        <taxon>Viridiplantae</taxon>
        <taxon>Chlorophyta</taxon>
        <taxon>core chlorophytes</taxon>
        <taxon>Chlorophyceae</taxon>
        <taxon>CS clade</taxon>
        <taxon>Sphaeropleales</taxon>
        <taxon>Scenedesmaceae</taxon>
        <taxon>Tetradesmus</taxon>
    </lineage>
</organism>
<accession>A0ABY8TNJ5</accession>
<keyword evidence="3" id="KW-0862">Zinc</keyword>
<sequence>MTMDSLENDLHSHASSDCDSEDFDVCFICLDGPRQQEPLVSPCSCPRKVHAACLAKWQLNCAGKDEETRCRFCHSVLPDWRPALTPQQLKPAASVMSVRYRGVTYRITYTPGPDGLEHFLATLQAIGIKVASASQVTFLCRSPDTGEEMSLKGLKAFDAAAYCASITAAKRVQKDADKRQRKLAAQQQHLQQQQQHDVDASPHSDHDLGVRPEAGPDSPRSANWCNDSRRTAHVHAEAVGSGAGRRGASSSAAAAREHASRAHAAFYTAAAGSSGNLAAAGAVAAQQQQQQQAVAASWWRRALACVHLAPQQQSRQRTAA</sequence>
<dbReference type="InterPro" id="IPR013083">
    <property type="entry name" value="Znf_RING/FYVE/PHD"/>
</dbReference>
<proteinExistence type="predicted"/>
<keyword evidence="2" id="KW-0863">Zinc-finger</keyword>
<evidence type="ECO:0000256" key="2">
    <source>
        <dbReference type="ARBA" id="ARBA00022771"/>
    </source>
</evidence>
<dbReference type="Gene3D" id="3.30.40.10">
    <property type="entry name" value="Zinc/RING finger domain, C3HC4 (zinc finger)"/>
    <property type="match status" value="1"/>
</dbReference>
<evidence type="ECO:0000313" key="7">
    <source>
        <dbReference type="Proteomes" id="UP001244341"/>
    </source>
</evidence>
<name>A0ABY8TNJ5_TETOB</name>
<dbReference type="SMART" id="SM00744">
    <property type="entry name" value="RINGv"/>
    <property type="match status" value="1"/>
</dbReference>
<dbReference type="EMBL" id="CP126208">
    <property type="protein sequence ID" value="WIA09376.1"/>
    <property type="molecule type" value="Genomic_DNA"/>
</dbReference>
<dbReference type="PROSITE" id="PS51292">
    <property type="entry name" value="ZF_RING_CH"/>
    <property type="match status" value="1"/>
</dbReference>
<feature type="region of interest" description="Disordered" evidence="4">
    <location>
        <begin position="177"/>
        <end position="225"/>
    </location>
</feature>
<feature type="compositionally biased region" description="Basic and acidic residues" evidence="4">
    <location>
        <begin position="196"/>
        <end position="210"/>
    </location>
</feature>
<dbReference type="Pfam" id="PF12906">
    <property type="entry name" value="RINGv"/>
    <property type="match status" value="1"/>
</dbReference>
<keyword evidence="7" id="KW-1185">Reference proteome</keyword>
<evidence type="ECO:0000259" key="5">
    <source>
        <dbReference type="PROSITE" id="PS51292"/>
    </source>
</evidence>
<evidence type="ECO:0000256" key="4">
    <source>
        <dbReference type="SAM" id="MobiDB-lite"/>
    </source>
</evidence>
<evidence type="ECO:0000256" key="1">
    <source>
        <dbReference type="ARBA" id="ARBA00022723"/>
    </source>
</evidence>
<dbReference type="Proteomes" id="UP001244341">
    <property type="component" value="Chromosome 1b"/>
</dbReference>
<dbReference type="InterPro" id="IPR011016">
    <property type="entry name" value="Znf_RING-CH"/>
</dbReference>
<evidence type="ECO:0000313" key="6">
    <source>
        <dbReference type="EMBL" id="WIA09376.1"/>
    </source>
</evidence>
<reference evidence="6 7" key="1">
    <citation type="submission" date="2023-05" db="EMBL/GenBank/DDBJ databases">
        <title>A 100% complete, gapless, phased diploid assembly of the Scenedesmus obliquus UTEX 3031 genome.</title>
        <authorList>
            <person name="Biondi T.C."/>
            <person name="Hanschen E.R."/>
            <person name="Kwon T."/>
            <person name="Eng W."/>
            <person name="Kruse C.P.S."/>
            <person name="Koehler S.I."/>
            <person name="Kunde Y."/>
            <person name="Gleasner C.D."/>
            <person name="You Mak K.T."/>
            <person name="Polle J."/>
            <person name="Hovde B.T."/>
            <person name="Starkenburg S.R."/>
        </authorList>
    </citation>
    <scope>NUCLEOTIDE SEQUENCE [LARGE SCALE GENOMIC DNA]</scope>
    <source>
        <strain evidence="6 7">DOE0152z</strain>
    </source>
</reference>
<protein>
    <recommendedName>
        <fullName evidence="5">RING-CH-type domain-containing protein</fullName>
    </recommendedName>
</protein>
<keyword evidence="1" id="KW-0479">Metal-binding</keyword>
<evidence type="ECO:0000256" key="3">
    <source>
        <dbReference type="ARBA" id="ARBA00022833"/>
    </source>
</evidence>
<gene>
    <name evidence="6" type="ORF">OEZ85_008782</name>
</gene>